<name>A0A7T8KAI4_CALRO</name>
<dbReference type="AlphaFoldDB" id="A0A7T8KAI4"/>
<proteinExistence type="predicted"/>
<sequence>MTDAPLPPPPLRPSLFPSVPPFINYVPHFRKNRLSFNTGRALLEMGPQYWDHWNWDQDQFWRIPKAMGNLIEGKKTY</sequence>
<reference evidence="2" key="1">
    <citation type="submission" date="2021-01" db="EMBL/GenBank/DDBJ databases">
        <title>Caligus Genome Assembly.</title>
        <authorList>
            <person name="Gallardo-Escarate C."/>
        </authorList>
    </citation>
    <scope>NUCLEOTIDE SEQUENCE [LARGE SCALE GENOMIC DNA]</scope>
</reference>
<dbReference type="EMBL" id="CP045892">
    <property type="protein sequence ID" value="QQP52253.1"/>
    <property type="molecule type" value="Genomic_DNA"/>
</dbReference>
<keyword evidence="2" id="KW-1185">Reference proteome</keyword>
<accession>A0A7T8KAI4</accession>
<evidence type="ECO:0000313" key="1">
    <source>
        <dbReference type="EMBL" id="QQP52253.1"/>
    </source>
</evidence>
<gene>
    <name evidence="1" type="ORF">FKW44_004347</name>
</gene>
<organism evidence="1 2">
    <name type="scientific">Caligus rogercresseyi</name>
    <name type="common">Sea louse</name>
    <dbReference type="NCBI Taxonomy" id="217165"/>
    <lineage>
        <taxon>Eukaryota</taxon>
        <taxon>Metazoa</taxon>
        <taxon>Ecdysozoa</taxon>
        <taxon>Arthropoda</taxon>
        <taxon>Crustacea</taxon>
        <taxon>Multicrustacea</taxon>
        <taxon>Hexanauplia</taxon>
        <taxon>Copepoda</taxon>
        <taxon>Siphonostomatoida</taxon>
        <taxon>Caligidae</taxon>
        <taxon>Caligus</taxon>
    </lineage>
</organism>
<dbReference type="Proteomes" id="UP000595437">
    <property type="component" value="Chromosome 3"/>
</dbReference>
<protein>
    <submittedName>
        <fullName evidence="1">Uncharacterized protein</fullName>
    </submittedName>
</protein>
<evidence type="ECO:0000313" key="2">
    <source>
        <dbReference type="Proteomes" id="UP000595437"/>
    </source>
</evidence>
<dbReference type="OrthoDB" id="202825at2759"/>